<name>A0AB39BF01_9MICO</name>
<dbReference type="Gene3D" id="3.40.430.10">
    <property type="entry name" value="Dihydrofolate Reductase, subunit A"/>
    <property type="match status" value="1"/>
</dbReference>
<dbReference type="InterPro" id="IPR002734">
    <property type="entry name" value="RibDG_C"/>
</dbReference>
<dbReference type="GO" id="GO:0008703">
    <property type="term" value="F:5-amino-6-(5-phosphoribosylamino)uracil reductase activity"/>
    <property type="evidence" value="ECO:0007669"/>
    <property type="project" value="InterPro"/>
</dbReference>
<dbReference type="GO" id="GO:0009231">
    <property type="term" value="P:riboflavin biosynthetic process"/>
    <property type="evidence" value="ECO:0007669"/>
    <property type="project" value="InterPro"/>
</dbReference>
<dbReference type="Pfam" id="PF01872">
    <property type="entry name" value="RibD_C"/>
    <property type="match status" value="1"/>
</dbReference>
<accession>A0AB39BF01</accession>
<dbReference type="PANTHER" id="PTHR38011">
    <property type="entry name" value="DIHYDROFOLATE REDUCTASE FAMILY PROTEIN (AFU_ORTHOLOGUE AFUA_8G06820)"/>
    <property type="match status" value="1"/>
</dbReference>
<dbReference type="InterPro" id="IPR024072">
    <property type="entry name" value="DHFR-like_dom_sf"/>
</dbReference>
<dbReference type="EMBL" id="CP162511">
    <property type="protein sequence ID" value="XDI04976.1"/>
    <property type="molecule type" value="Genomic_DNA"/>
</dbReference>
<gene>
    <name evidence="2" type="ORF">ABFY20_16825</name>
</gene>
<dbReference type="InterPro" id="IPR050765">
    <property type="entry name" value="Riboflavin_Biosynth_HTPR"/>
</dbReference>
<dbReference type="AlphaFoldDB" id="A0AB39BF01"/>
<dbReference type="SUPFAM" id="SSF53597">
    <property type="entry name" value="Dihydrofolate reductase-like"/>
    <property type="match status" value="1"/>
</dbReference>
<feature type="domain" description="Bacterial bifunctional deaminase-reductase C-terminal" evidence="1">
    <location>
        <begin position="4"/>
        <end position="181"/>
    </location>
</feature>
<evidence type="ECO:0000313" key="2">
    <source>
        <dbReference type="EMBL" id="XDI04976.1"/>
    </source>
</evidence>
<protein>
    <submittedName>
        <fullName evidence="2">Dihydrofolate reductase family protein</fullName>
    </submittedName>
</protein>
<reference evidence="2" key="1">
    <citation type="submission" date="2024-05" db="EMBL/GenBank/DDBJ databases">
        <title>Herbiconiux sp. A18JL235.</title>
        <authorList>
            <person name="Zhang G."/>
        </authorList>
    </citation>
    <scope>NUCLEOTIDE SEQUENCE</scope>
    <source>
        <strain evidence="2">A18JL235</strain>
    </source>
</reference>
<dbReference type="PANTHER" id="PTHR38011:SF11">
    <property type="entry name" value="2,5-DIAMINO-6-RIBOSYLAMINO-4(3H)-PYRIMIDINONE 5'-PHOSPHATE REDUCTASE"/>
    <property type="match status" value="1"/>
</dbReference>
<dbReference type="RefSeq" id="WP_368497353.1">
    <property type="nucleotide sequence ID" value="NZ_CP162511.1"/>
</dbReference>
<organism evidence="2">
    <name type="scientific">Herbiconiux sp. A18JL235</name>
    <dbReference type="NCBI Taxonomy" id="3152363"/>
    <lineage>
        <taxon>Bacteria</taxon>
        <taxon>Bacillati</taxon>
        <taxon>Actinomycetota</taxon>
        <taxon>Actinomycetes</taxon>
        <taxon>Micrococcales</taxon>
        <taxon>Microbacteriaceae</taxon>
        <taxon>Herbiconiux</taxon>
    </lineage>
</organism>
<sequence length="189" mass="20206">MRSLVYFVAVSADGFIAEGDGSFDRFPVEGPHIDALVAEHPETLPGFVRDALGLRGSGRFDTVLEGRATHKVGLDAGVADAYPHLRHLVFSSSLADEAVADGIELVRGDALARVRELKAEPGGDLWLCGGGRLASALLPEIDELLLKVNPVLFGTGIPLFAEPTDARLELTASRPFTSGVVWNSYRALR</sequence>
<proteinExistence type="predicted"/>
<evidence type="ECO:0000259" key="1">
    <source>
        <dbReference type="Pfam" id="PF01872"/>
    </source>
</evidence>